<protein>
    <recommendedName>
        <fullName evidence="4">EF-hand domain-containing protein</fullName>
    </recommendedName>
</protein>
<dbReference type="InterPro" id="IPR011992">
    <property type="entry name" value="EF-hand-dom_pair"/>
</dbReference>
<evidence type="ECO:0008006" key="4">
    <source>
        <dbReference type="Google" id="ProtNLM"/>
    </source>
</evidence>
<name>A0A3M7RKU6_BRAPC</name>
<organism evidence="2 3">
    <name type="scientific">Brachionus plicatilis</name>
    <name type="common">Marine rotifer</name>
    <name type="synonym">Brachionus muelleri</name>
    <dbReference type="NCBI Taxonomy" id="10195"/>
    <lineage>
        <taxon>Eukaryota</taxon>
        <taxon>Metazoa</taxon>
        <taxon>Spiralia</taxon>
        <taxon>Gnathifera</taxon>
        <taxon>Rotifera</taxon>
        <taxon>Eurotatoria</taxon>
        <taxon>Monogononta</taxon>
        <taxon>Pseudotrocha</taxon>
        <taxon>Ploima</taxon>
        <taxon>Brachionidae</taxon>
        <taxon>Brachionus</taxon>
    </lineage>
</organism>
<dbReference type="SUPFAM" id="SSF47473">
    <property type="entry name" value="EF-hand"/>
    <property type="match status" value="1"/>
</dbReference>
<keyword evidence="3" id="KW-1185">Reference proteome</keyword>
<reference evidence="2 3" key="1">
    <citation type="journal article" date="2018" name="Sci. Rep.">
        <title>Genomic signatures of local adaptation to the degree of environmental predictability in rotifers.</title>
        <authorList>
            <person name="Franch-Gras L."/>
            <person name="Hahn C."/>
            <person name="Garcia-Roger E.M."/>
            <person name="Carmona M.J."/>
            <person name="Serra M."/>
            <person name="Gomez A."/>
        </authorList>
    </citation>
    <scope>NUCLEOTIDE SEQUENCE [LARGE SCALE GENOMIC DNA]</scope>
    <source>
        <strain evidence="2">HYR1</strain>
    </source>
</reference>
<dbReference type="EMBL" id="REGN01003193">
    <property type="protein sequence ID" value="RNA23955.1"/>
    <property type="molecule type" value="Genomic_DNA"/>
</dbReference>
<comment type="caution">
    <text evidence="2">The sequence shown here is derived from an EMBL/GenBank/DDBJ whole genome shotgun (WGS) entry which is preliminary data.</text>
</comment>
<accession>A0A3M7RKU6</accession>
<dbReference type="OrthoDB" id="10146789at2759"/>
<sequence length="88" mass="11224">MSLWRRFKKISGMDSLIDRNEYEVYHHYKHPYLDPVSNRIQANHEFSMIDRNRDNRIDYYEFADAERRRYGYYPEYYPQRRNYGPYYY</sequence>
<evidence type="ECO:0000313" key="3">
    <source>
        <dbReference type="Proteomes" id="UP000276133"/>
    </source>
</evidence>
<dbReference type="InterPro" id="IPR018247">
    <property type="entry name" value="EF_Hand_1_Ca_BS"/>
</dbReference>
<dbReference type="AlphaFoldDB" id="A0A3M7RKU6"/>
<evidence type="ECO:0000256" key="1">
    <source>
        <dbReference type="ARBA" id="ARBA00022837"/>
    </source>
</evidence>
<dbReference type="Proteomes" id="UP000276133">
    <property type="component" value="Unassembled WGS sequence"/>
</dbReference>
<dbReference type="PROSITE" id="PS00018">
    <property type="entry name" value="EF_HAND_1"/>
    <property type="match status" value="1"/>
</dbReference>
<evidence type="ECO:0000313" key="2">
    <source>
        <dbReference type="EMBL" id="RNA23955.1"/>
    </source>
</evidence>
<keyword evidence="1" id="KW-0106">Calcium</keyword>
<proteinExistence type="predicted"/>
<gene>
    <name evidence="2" type="ORF">BpHYR1_016273</name>
</gene>